<keyword evidence="5" id="KW-0349">Heme</keyword>
<dbReference type="PROSITE" id="PS50112">
    <property type="entry name" value="PAS"/>
    <property type="match status" value="2"/>
</dbReference>
<feature type="domain" description="PAS" evidence="14">
    <location>
        <begin position="292"/>
        <end position="345"/>
    </location>
</feature>
<dbReference type="SUPFAM" id="SSF55785">
    <property type="entry name" value="PYP-like sensor domain (PAS domain)"/>
    <property type="match status" value="3"/>
</dbReference>
<dbReference type="InterPro" id="IPR013655">
    <property type="entry name" value="PAS_fold_3"/>
</dbReference>
<dbReference type="InterPro" id="IPR003594">
    <property type="entry name" value="HATPase_dom"/>
</dbReference>
<dbReference type="CDD" id="cd00082">
    <property type="entry name" value="HisKA"/>
    <property type="match status" value="1"/>
</dbReference>
<dbReference type="Pfam" id="PF02518">
    <property type="entry name" value="HATPase_c"/>
    <property type="match status" value="1"/>
</dbReference>
<dbReference type="InterPro" id="IPR036890">
    <property type="entry name" value="HATPase_C_sf"/>
</dbReference>
<keyword evidence="5" id="KW-0479">Metal-binding</keyword>
<evidence type="ECO:0000256" key="6">
    <source>
        <dbReference type="ARBA" id="ARBA00022679"/>
    </source>
</evidence>
<keyword evidence="7" id="KW-0547">Nucleotide-binding</keyword>
<sequence>MTIRGRETAPIVTSIVDRARHGLVDAQAEPFTPEETASAGLLFSAMMASKQPMFLAWGADAQLFYNDAYSAFLGSKHPAASGRPVLEVWSEIADEIRPLIERVYAGEAIRMDDIALTIDRGQGPEDAHFAFSYTPVREPGGPVLGLFCTCAETTEQVKALRLRDAAEAALRESDDNYRHVVALSPQILWAADENGRIVSAGPRWFELTGMTETEALGDGWTRMLHPDDIAPTIAAWTQSIEMRHPVDLEYRLRVRDGRYRWFRAYAAPRIAHDGSVLRWYGLLEDIHERKVGEEHIRSILETVPDAMVVIDEEGVIRSFSKAAERLFGLERVAVVGENVRLLMPEPYRSGHDNYLDRYKETGDRRVIGIGRVVLGRRHDGSTFPMELAVGEVATGDERLFIGFIRDLTESRRAEERFSQLQGKLLHMSRYTALGEMASALAHELNQPLTAVSNYLRGCAPILSRLPGPDGELVAEAVEEAAEQAMRAGRIIRSMREFVTRGDSRRQSEVLAQLIEEASALALVGAREKGVRTIFRLDPMLPKVWVDRIQIQQVLLNLIRNAVEAMDGSSRRELTITAIPADRDLVEILIADTGPGLDPEAAEKLFQPFNTTKRDGMGVGLSISRTIVEAHGGQIAMQPNPGGGTVFRFTLRRSPLHEIVHAH</sequence>
<evidence type="ECO:0000256" key="12">
    <source>
        <dbReference type="ARBA" id="ARBA00070616"/>
    </source>
</evidence>
<dbReference type="InterPro" id="IPR013767">
    <property type="entry name" value="PAS_fold"/>
</dbReference>
<evidence type="ECO:0000256" key="3">
    <source>
        <dbReference type="ARBA" id="ARBA00012438"/>
    </source>
</evidence>
<keyword evidence="4" id="KW-0597">Phosphoprotein</keyword>
<evidence type="ECO:0000256" key="11">
    <source>
        <dbReference type="ARBA" id="ARBA00059827"/>
    </source>
</evidence>
<dbReference type="PRINTS" id="PR00344">
    <property type="entry name" value="BCTRLSENSOR"/>
</dbReference>
<dbReference type="SMART" id="SM00091">
    <property type="entry name" value="PAS"/>
    <property type="match status" value="2"/>
</dbReference>
<evidence type="ECO:0000313" key="16">
    <source>
        <dbReference type="EMBL" id="SDO02807.1"/>
    </source>
</evidence>
<comment type="function">
    <text evidence="11">Putative oxygen sensor; modulates the activity of FixJ, a transcriptional activator of nitrogen fixation fixK gene. FixL probably acts as a kinase that phosphorylates FixJ.</text>
</comment>
<dbReference type="SMART" id="SM00388">
    <property type="entry name" value="HisKA"/>
    <property type="match status" value="1"/>
</dbReference>
<gene>
    <name evidence="16" type="ORF">SAMN05192530_1032</name>
</gene>
<dbReference type="Gene3D" id="3.30.565.10">
    <property type="entry name" value="Histidine kinase-like ATPase, C-terminal domain"/>
    <property type="match status" value="1"/>
</dbReference>
<dbReference type="Proteomes" id="UP000198793">
    <property type="component" value="Unassembled WGS sequence"/>
</dbReference>
<evidence type="ECO:0000313" key="17">
    <source>
        <dbReference type="Proteomes" id="UP000198793"/>
    </source>
</evidence>
<name>A0A1H0G7D1_9HYPH</name>
<evidence type="ECO:0000256" key="7">
    <source>
        <dbReference type="ARBA" id="ARBA00022741"/>
    </source>
</evidence>
<dbReference type="Pfam" id="PF08448">
    <property type="entry name" value="PAS_4"/>
    <property type="match status" value="1"/>
</dbReference>
<dbReference type="InterPro" id="IPR052162">
    <property type="entry name" value="Sensor_kinase/Photoreceptor"/>
</dbReference>
<keyword evidence="10" id="KW-0408">Iron</keyword>
<dbReference type="InterPro" id="IPR003661">
    <property type="entry name" value="HisK_dim/P_dom"/>
</dbReference>
<dbReference type="PANTHER" id="PTHR43304">
    <property type="entry name" value="PHYTOCHROME-LIKE PROTEIN CPH1"/>
    <property type="match status" value="1"/>
</dbReference>
<evidence type="ECO:0000259" key="13">
    <source>
        <dbReference type="PROSITE" id="PS50109"/>
    </source>
</evidence>
<dbReference type="SUPFAM" id="SSF47384">
    <property type="entry name" value="Homodimeric domain of signal transducing histidine kinase"/>
    <property type="match status" value="1"/>
</dbReference>
<evidence type="ECO:0000256" key="5">
    <source>
        <dbReference type="ARBA" id="ARBA00022617"/>
    </source>
</evidence>
<dbReference type="Pfam" id="PF00989">
    <property type="entry name" value="PAS"/>
    <property type="match status" value="1"/>
</dbReference>
<protein>
    <recommendedName>
        <fullName evidence="12">Sensor protein FixL</fullName>
        <ecNumber evidence="3">2.7.13.3</ecNumber>
    </recommendedName>
</protein>
<dbReference type="NCBIfam" id="TIGR00229">
    <property type="entry name" value="sensory_box"/>
    <property type="match status" value="2"/>
</dbReference>
<dbReference type="Gene3D" id="3.30.450.20">
    <property type="entry name" value="PAS domain"/>
    <property type="match status" value="3"/>
</dbReference>
<dbReference type="InterPro" id="IPR005467">
    <property type="entry name" value="His_kinase_dom"/>
</dbReference>
<keyword evidence="17" id="KW-1185">Reference proteome</keyword>
<feature type="domain" description="PAS" evidence="14">
    <location>
        <begin position="173"/>
        <end position="243"/>
    </location>
</feature>
<evidence type="ECO:0000256" key="9">
    <source>
        <dbReference type="ARBA" id="ARBA00022840"/>
    </source>
</evidence>
<dbReference type="SUPFAM" id="SSF55874">
    <property type="entry name" value="ATPase domain of HSP90 chaperone/DNA topoisomerase II/histidine kinase"/>
    <property type="match status" value="1"/>
</dbReference>
<reference evidence="16 17" key="1">
    <citation type="submission" date="2016-10" db="EMBL/GenBank/DDBJ databases">
        <authorList>
            <person name="de Groot N.N."/>
        </authorList>
    </citation>
    <scope>NUCLEOTIDE SEQUENCE [LARGE SCALE GENOMIC DNA]</scope>
    <source>
        <strain evidence="17">L7-484,KACC 16230,DSM 25025</strain>
    </source>
</reference>
<dbReference type="PROSITE" id="PS50109">
    <property type="entry name" value="HIS_KIN"/>
    <property type="match status" value="1"/>
</dbReference>
<evidence type="ECO:0000256" key="4">
    <source>
        <dbReference type="ARBA" id="ARBA00022553"/>
    </source>
</evidence>
<dbReference type="InterPro" id="IPR013656">
    <property type="entry name" value="PAS_4"/>
</dbReference>
<keyword evidence="9" id="KW-0067">ATP-binding</keyword>
<dbReference type="CDD" id="cd00130">
    <property type="entry name" value="PAS"/>
    <property type="match status" value="2"/>
</dbReference>
<feature type="domain" description="PAC" evidence="15">
    <location>
        <begin position="246"/>
        <end position="298"/>
    </location>
</feature>
<organism evidence="16 17">
    <name type="scientific">Aureimonas jatrophae</name>
    <dbReference type="NCBI Taxonomy" id="1166073"/>
    <lineage>
        <taxon>Bacteria</taxon>
        <taxon>Pseudomonadati</taxon>
        <taxon>Pseudomonadota</taxon>
        <taxon>Alphaproteobacteria</taxon>
        <taxon>Hyphomicrobiales</taxon>
        <taxon>Aurantimonadaceae</taxon>
        <taxon>Aureimonas</taxon>
    </lineage>
</organism>
<dbReference type="InterPro" id="IPR036097">
    <property type="entry name" value="HisK_dim/P_sf"/>
</dbReference>
<dbReference type="GO" id="GO:0006355">
    <property type="term" value="P:regulation of DNA-templated transcription"/>
    <property type="evidence" value="ECO:0007669"/>
    <property type="project" value="InterPro"/>
</dbReference>
<dbReference type="Pfam" id="PF08447">
    <property type="entry name" value="PAS_3"/>
    <property type="match status" value="1"/>
</dbReference>
<comment type="catalytic activity">
    <reaction evidence="1">
        <text>ATP + protein L-histidine = ADP + protein N-phospho-L-histidine.</text>
        <dbReference type="EC" id="2.7.13.3"/>
    </reaction>
</comment>
<dbReference type="InterPro" id="IPR004358">
    <property type="entry name" value="Sig_transdc_His_kin-like_C"/>
</dbReference>
<dbReference type="Gene3D" id="1.10.287.130">
    <property type="match status" value="1"/>
</dbReference>
<dbReference type="GO" id="GO:0005524">
    <property type="term" value="F:ATP binding"/>
    <property type="evidence" value="ECO:0007669"/>
    <property type="project" value="UniProtKB-KW"/>
</dbReference>
<evidence type="ECO:0000256" key="2">
    <source>
        <dbReference type="ARBA" id="ARBA00001971"/>
    </source>
</evidence>
<feature type="domain" description="Histidine kinase" evidence="13">
    <location>
        <begin position="439"/>
        <end position="654"/>
    </location>
</feature>
<evidence type="ECO:0000259" key="14">
    <source>
        <dbReference type="PROSITE" id="PS50112"/>
    </source>
</evidence>
<dbReference type="InterPro" id="IPR000700">
    <property type="entry name" value="PAS-assoc_C"/>
</dbReference>
<evidence type="ECO:0000256" key="10">
    <source>
        <dbReference type="ARBA" id="ARBA00023004"/>
    </source>
</evidence>
<dbReference type="PROSITE" id="PS50113">
    <property type="entry name" value="PAC"/>
    <property type="match status" value="2"/>
</dbReference>
<keyword evidence="6" id="KW-0808">Transferase</keyword>
<dbReference type="SMART" id="SM00086">
    <property type="entry name" value="PAC"/>
    <property type="match status" value="2"/>
</dbReference>
<dbReference type="InterPro" id="IPR000014">
    <property type="entry name" value="PAS"/>
</dbReference>
<dbReference type="FunFam" id="3.30.450.20:FF:000099">
    <property type="entry name" value="Sensory box sensor histidine kinase"/>
    <property type="match status" value="1"/>
</dbReference>
<comment type="cofactor">
    <cofactor evidence="2">
        <name>heme</name>
        <dbReference type="ChEBI" id="CHEBI:30413"/>
    </cofactor>
</comment>
<accession>A0A1H0G7D1</accession>
<dbReference type="EMBL" id="FNIT01000003">
    <property type="protein sequence ID" value="SDO02807.1"/>
    <property type="molecule type" value="Genomic_DNA"/>
</dbReference>
<dbReference type="InterPro" id="IPR001610">
    <property type="entry name" value="PAC"/>
</dbReference>
<proteinExistence type="predicted"/>
<dbReference type="PANTHER" id="PTHR43304:SF1">
    <property type="entry name" value="PAC DOMAIN-CONTAINING PROTEIN"/>
    <property type="match status" value="1"/>
</dbReference>
<dbReference type="EC" id="2.7.13.3" evidence="3"/>
<evidence type="ECO:0000256" key="8">
    <source>
        <dbReference type="ARBA" id="ARBA00022777"/>
    </source>
</evidence>
<keyword evidence="8 16" id="KW-0418">Kinase</keyword>
<evidence type="ECO:0000259" key="15">
    <source>
        <dbReference type="PROSITE" id="PS50113"/>
    </source>
</evidence>
<feature type="domain" description="PAC" evidence="15">
    <location>
        <begin position="360"/>
        <end position="419"/>
    </location>
</feature>
<dbReference type="GO" id="GO:0000155">
    <property type="term" value="F:phosphorelay sensor kinase activity"/>
    <property type="evidence" value="ECO:0007669"/>
    <property type="project" value="InterPro"/>
</dbReference>
<dbReference type="InterPro" id="IPR035965">
    <property type="entry name" value="PAS-like_dom_sf"/>
</dbReference>
<evidence type="ECO:0000256" key="1">
    <source>
        <dbReference type="ARBA" id="ARBA00000085"/>
    </source>
</evidence>
<dbReference type="SMART" id="SM00387">
    <property type="entry name" value="HATPase_c"/>
    <property type="match status" value="1"/>
</dbReference>
<dbReference type="AlphaFoldDB" id="A0A1H0G7D1"/>
<dbReference type="Pfam" id="PF00512">
    <property type="entry name" value="HisKA"/>
    <property type="match status" value="1"/>
</dbReference>
<dbReference type="STRING" id="1166073.SAMN05192530_1032"/>
<dbReference type="FunFam" id="3.30.450.20:FF:000060">
    <property type="entry name" value="Sensor protein FixL"/>
    <property type="match status" value="1"/>
</dbReference>